<dbReference type="InterPro" id="IPR023799">
    <property type="entry name" value="RbfA_dom_sf"/>
</dbReference>
<organism evidence="3 4">
    <name type="scientific">Candidatus Rickettsiella isopodorum</name>
    <dbReference type="NCBI Taxonomy" id="1225476"/>
    <lineage>
        <taxon>Bacteria</taxon>
        <taxon>Pseudomonadati</taxon>
        <taxon>Pseudomonadota</taxon>
        <taxon>Gammaproteobacteria</taxon>
        <taxon>Legionellales</taxon>
        <taxon>Coxiellaceae</taxon>
        <taxon>Rickettsiella</taxon>
    </lineage>
</organism>
<comment type="caution">
    <text evidence="3">The sequence shown here is derived from an EMBL/GenBank/DDBJ whole genome shotgun (WGS) entry which is preliminary data.</text>
</comment>
<dbReference type="HAMAP" id="MF_00003">
    <property type="entry name" value="RbfA"/>
    <property type="match status" value="1"/>
</dbReference>
<dbReference type="STRING" id="1225476.A1D18_04035"/>
<dbReference type="GO" id="GO:0005829">
    <property type="term" value="C:cytosol"/>
    <property type="evidence" value="ECO:0007669"/>
    <property type="project" value="TreeGrafter"/>
</dbReference>
<gene>
    <name evidence="2" type="primary">rbfA</name>
    <name evidence="3" type="ORF">A1D18_04035</name>
</gene>
<dbReference type="PANTHER" id="PTHR33515:SF1">
    <property type="entry name" value="RIBOSOME-BINDING FACTOR A, CHLOROPLASTIC-RELATED"/>
    <property type="match status" value="1"/>
</dbReference>
<evidence type="ECO:0000313" key="3">
    <source>
        <dbReference type="EMBL" id="OIZ94047.1"/>
    </source>
</evidence>
<accession>A0A1J8P9K1</accession>
<protein>
    <recommendedName>
        <fullName evidence="2">Ribosome-binding factor A</fullName>
    </recommendedName>
</protein>
<dbReference type="EMBL" id="LUKY01000033">
    <property type="protein sequence ID" value="OIZ94047.1"/>
    <property type="molecule type" value="Genomic_DNA"/>
</dbReference>
<evidence type="ECO:0000256" key="1">
    <source>
        <dbReference type="ARBA" id="ARBA00022517"/>
    </source>
</evidence>
<evidence type="ECO:0000313" key="4">
    <source>
        <dbReference type="Proteomes" id="UP000183924"/>
    </source>
</evidence>
<reference evidence="3 4" key="1">
    <citation type="submission" date="2016-03" db="EMBL/GenBank/DDBJ databases">
        <title>Comparative genomics of Rickettsiella.</title>
        <authorList>
            <person name="Chandler C."/>
            <person name="Wang Y."/>
        </authorList>
    </citation>
    <scope>NUCLEOTIDE SEQUENCE [LARGE SCALE GENOMIC DNA]</scope>
    <source>
        <strain evidence="3 4">RCFS May 2013</strain>
    </source>
</reference>
<keyword evidence="1 2" id="KW-0690">Ribosome biogenesis</keyword>
<dbReference type="OrthoDB" id="307788at2"/>
<dbReference type="Pfam" id="PF02033">
    <property type="entry name" value="RBFA"/>
    <property type="match status" value="1"/>
</dbReference>
<dbReference type="PANTHER" id="PTHR33515">
    <property type="entry name" value="RIBOSOME-BINDING FACTOR A, CHLOROPLASTIC-RELATED"/>
    <property type="match status" value="1"/>
</dbReference>
<keyword evidence="2" id="KW-0963">Cytoplasm</keyword>
<comment type="subcellular location">
    <subcellularLocation>
        <location evidence="2">Cytoplasm</location>
    </subcellularLocation>
</comment>
<sequence length="130" mass="15239">MPKEFSRVARIADLIQKELSNHILNKEIADTRLKFITITAVKVSRDLSYADILFTQLDVENSNDKQQNKEIAVKLLRKAAPRLRYALAQRLQLHKVPSLRFFYDDFMEESDRIHNLIDRVIAKDKAKRSE</sequence>
<dbReference type="GO" id="GO:0030490">
    <property type="term" value="P:maturation of SSU-rRNA"/>
    <property type="evidence" value="ECO:0007669"/>
    <property type="project" value="UniProtKB-UniRule"/>
</dbReference>
<dbReference type="AlphaFoldDB" id="A0A1J8P9K1"/>
<comment type="function">
    <text evidence="2">One of several proteins that assist in the late maturation steps of the functional core of the 30S ribosomal subunit. Associates with free 30S ribosomal subunits (but not with 30S subunits that are part of 70S ribosomes or polysomes). Required for efficient processing of 16S rRNA. May interact with the 5'-terminal helix region of 16S rRNA.</text>
</comment>
<dbReference type="InterPro" id="IPR015946">
    <property type="entry name" value="KH_dom-like_a/b"/>
</dbReference>
<name>A0A1J8P9K1_9COXI</name>
<keyword evidence="4" id="KW-1185">Reference proteome</keyword>
<dbReference type="Proteomes" id="UP000183924">
    <property type="component" value="Unassembled WGS sequence"/>
</dbReference>
<evidence type="ECO:0000256" key="2">
    <source>
        <dbReference type="HAMAP-Rule" id="MF_00003"/>
    </source>
</evidence>
<dbReference type="SUPFAM" id="SSF89919">
    <property type="entry name" value="Ribosome-binding factor A, RbfA"/>
    <property type="match status" value="1"/>
</dbReference>
<proteinExistence type="inferred from homology"/>
<comment type="similarity">
    <text evidence="2">Belongs to the RbfA family.</text>
</comment>
<comment type="subunit">
    <text evidence="2">Monomer. Binds 30S ribosomal subunits, but not 50S ribosomal subunits or 70S ribosomes.</text>
</comment>
<dbReference type="RefSeq" id="WP_071662546.1">
    <property type="nucleotide sequence ID" value="NZ_LUKY01000033.1"/>
</dbReference>
<dbReference type="NCBIfam" id="TIGR00082">
    <property type="entry name" value="rbfA"/>
    <property type="match status" value="1"/>
</dbReference>
<dbReference type="GO" id="GO:0043024">
    <property type="term" value="F:ribosomal small subunit binding"/>
    <property type="evidence" value="ECO:0007669"/>
    <property type="project" value="TreeGrafter"/>
</dbReference>
<dbReference type="InterPro" id="IPR000238">
    <property type="entry name" value="RbfA"/>
</dbReference>
<dbReference type="Gene3D" id="3.30.300.20">
    <property type="match status" value="1"/>
</dbReference>